<evidence type="ECO:0000256" key="3">
    <source>
        <dbReference type="ARBA" id="ARBA00023242"/>
    </source>
</evidence>
<keyword evidence="8" id="KW-1185">Reference proteome</keyword>
<feature type="compositionally biased region" description="Polar residues" evidence="4">
    <location>
        <begin position="1199"/>
        <end position="1224"/>
    </location>
</feature>
<gene>
    <name evidence="7" type="ORF">FA13DRAFT_1658237</name>
</gene>
<dbReference type="STRING" id="71717.A0A4Y7TSI4"/>
<dbReference type="PANTHER" id="PTHR15245">
    <property type="entry name" value="SYMPLEKIN-RELATED"/>
    <property type="match status" value="1"/>
</dbReference>
<dbReference type="GO" id="GO:0006397">
    <property type="term" value="P:mRNA processing"/>
    <property type="evidence" value="ECO:0007669"/>
    <property type="project" value="UniProtKB-KW"/>
</dbReference>
<proteinExistence type="predicted"/>
<dbReference type="InterPro" id="IPR016024">
    <property type="entry name" value="ARM-type_fold"/>
</dbReference>
<feature type="region of interest" description="Disordered" evidence="4">
    <location>
        <begin position="311"/>
        <end position="343"/>
    </location>
</feature>
<dbReference type="SUPFAM" id="SSF48371">
    <property type="entry name" value="ARM repeat"/>
    <property type="match status" value="1"/>
</dbReference>
<evidence type="ECO:0000313" key="7">
    <source>
        <dbReference type="EMBL" id="TEB36509.1"/>
    </source>
</evidence>
<dbReference type="Pfam" id="PF12295">
    <property type="entry name" value="Symplekin_C"/>
    <property type="match status" value="1"/>
</dbReference>
<dbReference type="InterPro" id="IPR021850">
    <property type="entry name" value="Symplekin/Pta1"/>
</dbReference>
<evidence type="ECO:0000256" key="1">
    <source>
        <dbReference type="ARBA" id="ARBA00004123"/>
    </source>
</evidence>
<dbReference type="EMBL" id="QPFP01000005">
    <property type="protein sequence ID" value="TEB36509.1"/>
    <property type="molecule type" value="Genomic_DNA"/>
</dbReference>
<dbReference type="InterPro" id="IPR022075">
    <property type="entry name" value="Symplekin_C"/>
</dbReference>
<accession>A0A4Y7TSI4</accession>
<feature type="region of interest" description="Disordered" evidence="4">
    <location>
        <begin position="780"/>
        <end position="852"/>
    </location>
</feature>
<protein>
    <recommendedName>
        <fullName evidence="9">Symplekin</fullName>
    </recommendedName>
</protein>
<dbReference type="InterPro" id="IPR011989">
    <property type="entry name" value="ARM-like"/>
</dbReference>
<feature type="region of interest" description="Disordered" evidence="4">
    <location>
        <begin position="1197"/>
        <end position="1243"/>
    </location>
</feature>
<sequence length="1243" mass="136709">MANNPVDPLQTLQAALAVPQNSKEQADLLTSLRDHLENNPAPVPVLVDHLLRTVVNAEDSLLRRWILDLLQYAICRSPLSLEVKTQMSLKSLDTLSQLLDDSSSHAVKTAIQCLATVYSLVFRHLCTNRNNPTPWNTLTTCKTRILEFLWANTTNAGVKLASMKFVQRVVLVQIRGVPDPRLQNKNDPNLSNCPSDHPFIQVAKLEQEGQKLMEGLVAMLYSSQNVDLLTALVNSWANLVKLRPHMIPYMISTFKQWTPAALAGQSALGVRSVEKAIRILLVNMLRLPGNSQYGPQINEILSIQGPRMEKAAAEEKKRRAAGISESRKRPPAPSEAPTDSKRIKLENSSGGAAFLAGFDFTTLPAALITELIVANLEAFTESELVSLVQAYRELKGISLPAPSKPEPTASASSSSSTPVPASKPIPTGPRNAASAQPPEPLPPSRSKSPTPPAEPKAEPVDPLQMDIDEEEIEFEPERLNEELAGEALAPEEPELPVEADVEKLKITLSEFKLPSPPLLDEDGRTKAIGKAVTRIWDGAEELKDFAEAIPVDSPQAGGNSATELWMLLIVRMMTRVAEPPDDLGQWKDNQEENGKGKGKEVVVHDFYVRQDRLRQTLYEYIMTDFPSRVRLATTWMNEEWYNDQIRITKDPTWRPNYDTWLNQIVAGYQTILDGKDRTFARFLLDLPAVPADVLDLLRDLCVDSLSSDRMQVGYTTLRGLTIQRPSMRADALNVLLELTTHPERRTRAAAINTVKVWAHTPPLDDLIRDFALAMLRKLETAPTESMTSSRPKPAPSEDVEMANGDAPSLKEDGAGYESTAHSEPANQDLPELPNGNEAGGHSSLPAPEEEELVQTPYLPDRIELPADKSQVLQHLELMFALSVKVPEFLEKIFAAYGRMDISVQEAVQSLITALIRSLGPNHKQLLEVLRTCPEGSESLALRVLTIFTEHGRPSSPLVALVKVLVLERNLDARFLIPVIAEMDKGDIIRHLPRIVSILNGQPDNKNLVRQVFSSVVTTPPQTFGSVTSNLPRVRQSELLTPAELMVLLHDSEKEIGLKSAIEAIGICFGMTDVFRSEILAVVMQQIMDEPVLPVLFLRTVIQAVTTYKSLVGFVSTTLLSRLITKKIWTNPPLWEGFIRCAKVIAPASFGALLQLPKDQLRELVDKQPSLKAGLREHVTKKAPNKARVAGFLDIFGESNPGTPTGSGATVDGASNQTSATSTPQPAVVGEPIPSHEGGDPGQS</sequence>
<keyword evidence="2" id="KW-0507">mRNA processing</keyword>
<dbReference type="OrthoDB" id="331600at2759"/>
<evidence type="ECO:0000256" key="4">
    <source>
        <dbReference type="SAM" id="MobiDB-lite"/>
    </source>
</evidence>
<evidence type="ECO:0000313" key="8">
    <source>
        <dbReference type="Proteomes" id="UP000298030"/>
    </source>
</evidence>
<dbReference type="GO" id="GO:0005847">
    <property type="term" value="C:mRNA cleavage and polyadenylation specificity factor complex"/>
    <property type="evidence" value="ECO:0007669"/>
    <property type="project" value="TreeGrafter"/>
</dbReference>
<dbReference type="Gene3D" id="1.25.10.10">
    <property type="entry name" value="Leucine-rich Repeat Variant"/>
    <property type="match status" value="1"/>
</dbReference>
<dbReference type="Proteomes" id="UP000298030">
    <property type="component" value="Unassembled WGS sequence"/>
</dbReference>
<feature type="domain" description="Symplekin C-terminal" evidence="6">
    <location>
        <begin position="971"/>
        <end position="1166"/>
    </location>
</feature>
<reference evidence="7 8" key="1">
    <citation type="journal article" date="2019" name="Nat. Ecol. Evol.">
        <title>Megaphylogeny resolves global patterns of mushroom evolution.</title>
        <authorList>
            <person name="Varga T."/>
            <person name="Krizsan K."/>
            <person name="Foldi C."/>
            <person name="Dima B."/>
            <person name="Sanchez-Garcia M."/>
            <person name="Sanchez-Ramirez S."/>
            <person name="Szollosi G.J."/>
            <person name="Szarkandi J.G."/>
            <person name="Papp V."/>
            <person name="Albert L."/>
            <person name="Andreopoulos W."/>
            <person name="Angelini C."/>
            <person name="Antonin V."/>
            <person name="Barry K.W."/>
            <person name="Bougher N.L."/>
            <person name="Buchanan P."/>
            <person name="Buyck B."/>
            <person name="Bense V."/>
            <person name="Catcheside P."/>
            <person name="Chovatia M."/>
            <person name="Cooper J."/>
            <person name="Damon W."/>
            <person name="Desjardin D."/>
            <person name="Finy P."/>
            <person name="Geml J."/>
            <person name="Haridas S."/>
            <person name="Hughes K."/>
            <person name="Justo A."/>
            <person name="Karasinski D."/>
            <person name="Kautmanova I."/>
            <person name="Kiss B."/>
            <person name="Kocsube S."/>
            <person name="Kotiranta H."/>
            <person name="LaButti K.M."/>
            <person name="Lechner B.E."/>
            <person name="Liimatainen K."/>
            <person name="Lipzen A."/>
            <person name="Lukacs Z."/>
            <person name="Mihaltcheva S."/>
            <person name="Morgado L.N."/>
            <person name="Niskanen T."/>
            <person name="Noordeloos M.E."/>
            <person name="Ohm R.A."/>
            <person name="Ortiz-Santana B."/>
            <person name="Ovrebo C."/>
            <person name="Racz N."/>
            <person name="Riley R."/>
            <person name="Savchenko A."/>
            <person name="Shiryaev A."/>
            <person name="Soop K."/>
            <person name="Spirin V."/>
            <person name="Szebenyi C."/>
            <person name="Tomsovsky M."/>
            <person name="Tulloss R.E."/>
            <person name="Uehling J."/>
            <person name="Grigoriev I.V."/>
            <person name="Vagvolgyi C."/>
            <person name="Papp T."/>
            <person name="Martin F.M."/>
            <person name="Miettinen O."/>
            <person name="Hibbett D.S."/>
            <person name="Nagy L.G."/>
        </authorList>
    </citation>
    <scope>NUCLEOTIDE SEQUENCE [LARGE SCALE GENOMIC DNA]</scope>
    <source>
        <strain evidence="7 8">FP101781</strain>
    </source>
</reference>
<organism evidence="7 8">
    <name type="scientific">Coprinellus micaceus</name>
    <name type="common">Glistening ink-cap mushroom</name>
    <name type="synonym">Coprinus micaceus</name>
    <dbReference type="NCBI Taxonomy" id="71717"/>
    <lineage>
        <taxon>Eukaryota</taxon>
        <taxon>Fungi</taxon>
        <taxon>Dikarya</taxon>
        <taxon>Basidiomycota</taxon>
        <taxon>Agaricomycotina</taxon>
        <taxon>Agaricomycetes</taxon>
        <taxon>Agaricomycetidae</taxon>
        <taxon>Agaricales</taxon>
        <taxon>Agaricineae</taxon>
        <taxon>Psathyrellaceae</taxon>
        <taxon>Coprinellus</taxon>
    </lineage>
</organism>
<feature type="compositionally biased region" description="Pro residues" evidence="4">
    <location>
        <begin position="437"/>
        <end position="454"/>
    </location>
</feature>
<dbReference type="AlphaFoldDB" id="A0A4Y7TSI4"/>
<dbReference type="Pfam" id="PF11935">
    <property type="entry name" value="SYMPK_PTA1_N"/>
    <property type="match status" value="1"/>
</dbReference>
<evidence type="ECO:0000259" key="6">
    <source>
        <dbReference type="Pfam" id="PF12295"/>
    </source>
</evidence>
<evidence type="ECO:0000256" key="2">
    <source>
        <dbReference type="ARBA" id="ARBA00022664"/>
    </source>
</evidence>
<feature type="region of interest" description="Disordered" evidence="4">
    <location>
        <begin position="398"/>
        <end position="465"/>
    </location>
</feature>
<feature type="domain" description="Symplekin/Pta1 N-terminal" evidence="5">
    <location>
        <begin position="106"/>
        <end position="318"/>
    </location>
</feature>
<dbReference type="PANTHER" id="PTHR15245:SF20">
    <property type="entry name" value="SYMPLEKIN"/>
    <property type="match status" value="1"/>
</dbReference>
<evidence type="ECO:0008006" key="9">
    <source>
        <dbReference type="Google" id="ProtNLM"/>
    </source>
</evidence>
<dbReference type="InterPro" id="IPR032460">
    <property type="entry name" value="Symplekin/Pta1_N"/>
</dbReference>
<feature type="compositionally biased region" description="Low complexity" evidence="4">
    <location>
        <begin position="406"/>
        <end position="420"/>
    </location>
</feature>
<comment type="caution">
    <text evidence="7">The sequence shown here is derived from an EMBL/GenBank/DDBJ whole genome shotgun (WGS) entry which is preliminary data.</text>
</comment>
<keyword evidence="3" id="KW-0539">Nucleus</keyword>
<comment type="subcellular location">
    <subcellularLocation>
        <location evidence="1">Nucleus</location>
    </subcellularLocation>
</comment>
<evidence type="ECO:0000259" key="5">
    <source>
        <dbReference type="Pfam" id="PF11935"/>
    </source>
</evidence>
<name>A0A4Y7TSI4_COPMI</name>